<keyword evidence="1" id="KW-1133">Transmembrane helix</keyword>
<reference evidence="2" key="1">
    <citation type="submission" date="2020-07" db="EMBL/GenBank/DDBJ databases">
        <title>Whole genomic analysis of two potential novel Human mastadenovirus species C recombinants in Brazil.</title>
        <authorList>
            <person name="Tahmasebi R."/>
            <person name="da-Costa A.C."/>
            <person name="Watanabe A.S.A."/>
            <person name="Tinker R."/>
            <person name="Milagres F.A.P."/>
            <person name="Sayao-Lobato M.C.A.B."/>
            <person name="Teles Md.A.R."/>
            <person name="Brustulin R."/>
            <person name="Chagas R.T."/>
            <person name="Alves Soares C.V.D."/>
            <person name="Villanova F."/>
            <person name="Deng X."/>
            <person name="Delwart E.L."/>
            <person name="Leal E.S."/>
            <person name="Luchs A."/>
            <person name="Sabino E.C."/>
        </authorList>
    </citation>
    <scope>NUCLEOTIDE SEQUENCE [LARGE SCALE GENOMIC DNA]</scope>
    <source>
        <strain evidence="2">119-Araguaina</strain>
    </source>
</reference>
<accession>A0A7U3RWE0</accession>
<protein>
    <submittedName>
        <fullName evidence="2">Control protein E4 34K</fullName>
    </submittedName>
</protein>
<feature type="transmembrane region" description="Helical" evidence="1">
    <location>
        <begin position="187"/>
        <end position="204"/>
    </location>
</feature>
<evidence type="ECO:0000313" key="2">
    <source>
        <dbReference type="EMBL" id="QOV03166.1"/>
    </source>
</evidence>
<dbReference type="GO" id="GO:0030430">
    <property type="term" value="C:host cell cytoplasm"/>
    <property type="evidence" value="ECO:0007669"/>
    <property type="project" value="UniProtKB-SubCell"/>
</dbReference>
<keyword evidence="1" id="KW-0812">Transmembrane</keyword>
<dbReference type="Proteomes" id="UP000593660">
    <property type="component" value="Segment"/>
</dbReference>
<organismHost>
    <name type="scientific">Homo sapiens</name>
    <name type="common">Human</name>
    <dbReference type="NCBI Taxonomy" id="9606"/>
</organismHost>
<keyword evidence="1" id="KW-0472">Membrane</keyword>
<evidence type="ECO:0000256" key="1">
    <source>
        <dbReference type="SAM" id="Phobius"/>
    </source>
</evidence>
<name>A0A7U3RWE0_ADE41</name>
<dbReference type="GO" id="GO:0042025">
    <property type="term" value="C:host cell nucleus"/>
    <property type="evidence" value="ECO:0007669"/>
    <property type="project" value="UniProtKB-SubCell"/>
</dbReference>
<dbReference type="EMBL" id="MT790999">
    <property type="protein sequence ID" value="QOV03166.1"/>
    <property type="molecule type" value="Genomic_DNA"/>
</dbReference>
<sequence length="282" mass="32418">MMVSSVFAIEDSNTKLCASFYFMMQRDRWFRYKLSSYQTHRLPPPSEDFVPIATMERTPGLLECEHLNMHYVSEVRSIPSCAPFIVLQEWPMYCQMKLCKFDMRVCVFCTLICFSCKSFEAGLNHTVTGNKRWALHCQCKAGGYVQCLNDDLWLANWYNLMIPGSVYNLACPRKCYFGERVMSEVDIFMYILLVWCGHAVYVGALYLGDVFLVMECMLYGWCWASYLLIKTMDELCCAYAVPVDARSVPSGESWKLHLLGTSVKAPLSPGDRALLRGLMEPR</sequence>
<proteinExistence type="predicted"/>
<organism evidence="2">
    <name type="scientific">Human adenovirus F serotype 41</name>
    <name type="common">HAdV-41</name>
    <name type="synonym">Human adenovirus 41</name>
    <dbReference type="NCBI Taxonomy" id="10524"/>
    <lineage>
        <taxon>Viruses</taxon>
        <taxon>Varidnaviria</taxon>
        <taxon>Bamfordvirae</taxon>
        <taxon>Preplasmiviricota</taxon>
        <taxon>Polisuviricotina</taxon>
        <taxon>Pharingeaviricetes</taxon>
        <taxon>Rowavirales</taxon>
        <taxon>Adenoviridae</taxon>
        <taxon>Mastadenovirus</taxon>
        <taxon>Mastadenovirus faecale</taxon>
        <taxon>Human mastadenovirus F</taxon>
    </lineage>
</organism>